<dbReference type="GO" id="GO:0009103">
    <property type="term" value="P:lipopolysaccharide biosynthetic process"/>
    <property type="evidence" value="ECO:0007669"/>
    <property type="project" value="UniProtKB-ARBA"/>
</dbReference>
<keyword evidence="6 8" id="KW-1133">Transmembrane helix</keyword>
<evidence type="ECO:0000313" key="11">
    <source>
        <dbReference type="Proteomes" id="UP000031338"/>
    </source>
</evidence>
<dbReference type="EMBL" id="JRVC01000003">
    <property type="protein sequence ID" value="KHS48792.1"/>
    <property type="molecule type" value="Genomic_DNA"/>
</dbReference>
<evidence type="ECO:0000256" key="1">
    <source>
        <dbReference type="ARBA" id="ARBA00004651"/>
    </source>
</evidence>
<dbReference type="GO" id="GO:0016763">
    <property type="term" value="F:pentosyltransferase activity"/>
    <property type="evidence" value="ECO:0007669"/>
    <property type="project" value="TreeGrafter"/>
</dbReference>
<evidence type="ECO:0000256" key="2">
    <source>
        <dbReference type="ARBA" id="ARBA00022475"/>
    </source>
</evidence>
<feature type="domain" description="Glycosyltransferase RgtA/B/C/D-like" evidence="9">
    <location>
        <begin position="97"/>
        <end position="231"/>
    </location>
</feature>
<feature type="transmembrane region" description="Helical" evidence="8">
    <location>
        <begin position="93"/>
        <end position="113"/>
    </location>
</feature>
<evidence type="ECO:0000313" key="10">
    <source>
        <dbReference type="EMBL" id="KHS48792.1"/>
    </source>
</evidence>
<dbReference type="STRING" id="48936.NJ75_00875"/>
<feature type="transmembrane region" description="Helical" evidence="8">
    <location>
        <begin position="331"/>
        <end position="349"/>
    </location>
</feature>
<evidence type="ECO:0000256" key="8">
    <source>
        <dbReference type="SAM" id="Phobius"/>
    </source>
</evidence>
<dbReference type="Proteomes" id="UP000031338">
    <property type="component" value="Unassembled WGS sequence"/>
</dbReference>
<dbReference type="PANTHER" id="PTHR33908">
    <property type="entry name" value="MANNOSYLTRANSFERASE YKCB-RELATED"/>
    <property type="match status" value="1"/>
</dbReference>
<feature type="transmembrane region" description="Helical" evidence="8">
    <location>
        <begin position="278"/>
        <end position="297"/>
    </location>
</feature>
<dbReference type="PATRIC" id="fig|48936.3.peg.886"/>
<keyword evidence="11" id="KW-1185">Reference proteome</keyword>
<feature type="transmembrane region" description="Helical" evidence="8">
    <location>
        <begin position="55"/>
        <end position="73"/>
    </location>
</feature>
<keyword evidence="7 8" id="KW-0472">Membrane</keyword>
<accession>A0A0B8ZRH3</accession>
<dbReference type="GO" id="GO:0005886">
    <property type="term" value="C:plasma membrane"/>
    <property type="evidence" value="ECO:0007669"/>
    <property type="project" value="UniProtKB-SubCell"/>
</dbReference>
<feature type="transmembrane region" description="Helical" evidence="8">
    <location>
        <begin position="217"/>
        <end position="240"/>
    </location>
</feature>
<reference evidence="10 11" key="1">
    <citation type="submission" date="2014-10" db="EMBL/GenBank/DDBJ databases">
        <title>Draft genome sequence of Novosphingobium subterraneum DSM 12447.</title>
        <authorList>
            <person name="Gan H.M."/>
            <person name="Gan H.Y."/>
            <person name="Savka M.A."/>
        </authorList>
    </citation>
    <scope>NUCLEOTIDE SEQUENCE [LARGE SCALE GENOMIC DNA]</scope>
    <source>
        <strain evidence="10 11">DSM 12447</strain>
    </source>
</reference>
<dbReference type="InterPro" id="IPR050297">
    <property type="entry name" value="LipidA_mod_glycosyltrf_83"/>
</dbReference>
<keyword evidence="4" id="KW-0808">Transferase</keyword>
<evidence type="ECO:0000256" key="4">
    <source>
        <dbReference type="ARBA" id="ARBA00022679"/>
    </source>
</evidence>
<feature type="transmembrane region" description="Helical" evidence="8">
    <location>
        <begin position="125"/>
        <end position="143"/>
    </location>
</feature>
<evidence type="ECO:0000256" key="7">
    <source>
        <dbReference type="ARBA" id="ARBA00023136"/>
    </source>
</evidence>
<dbReference type="PANTHER" id="PTHR33908:SF11">
    <property type="entry name" value="MEMBRANE PROTEIN"/>
    <property type="match status" value="1"/>
</dbReference>
<keyword evidence="2" id="KW-1003">Cell membrane</keyword>
<dbReference type="Pfam" id="PF13231">
    <property type="entry name" value="PMT_2"/>
    <property type="match status" value="1"/>
</dbReference>
<feature type="transmembrane region" description="Helical" evidence="8">
    <location>
        <begin position="179"/>
        <end position="205"/>
    </location>
</feature>
<evidence type="ECO:0000256" key="6">
    <source>
        <dbReference type="ARBA" id="ARBA00022989"/>
    </source>
</evidence>
<evidence type="ECO:0000256" key="3">
    <source>
        <dbReference type="ARBA" id="ARBA00022676"/>
    </source>
</evidence>
<comment type="subcellular location">
    <subcellularLocation>
        <location evidence="1">Cell membrane</location>
        <topology evidence="1">Multi-pass membrane protein</topology>
    </subcellularLocation>
</comment>
<evidence type="ECO:0000259" key="9">
    <source>
        <dbReference type="Pfam" id="PF13231"/>
    </source>
</evidence>
<sequence>MMAVLVLAAALRLRHIDFGLPALNDPDELMFEMGAIRMLRTGTLNPGWFGHPATTTMYVLALVDLIVFGVGYVTGHFASPTAFADAVFADPTLVILPGRIVMAAFGVLSVWLTMRLADELLDRKVALGAGLVLAVSPLAVTWAQVIRSDIMATSFLLACLIATARHAREPSNSRFVWAAVWLALAVATKWPFALGALPMIAVLLNRWSKGEASFRESLARVAAFGALTLALLLLISPYLVLDHETLWRNLQGEAQAHHLGATGGSPWQNLVWYGQGPVLNGLGLSGSLLAIWGLWLIARHGFAARILLPVLLGFIMVLAAQHLVWDRWALPLLPLMAIALGAAASRVASRVASLGFRAQRLALPVILTGVAAPLAAAALDRTEARAEDTRQAASAWALGNIPPGSTVLIEQFAFDLQAAPWRILFPMGDAGCVDAKAMLAGKIDYATIEAARGSRAIVDYGTLAPERASSCTADYAIIAQYDRYAAESDRFAGELRMYQTLLQQGQERVVLRPQENAPRSGPVVRIISF</sequence>
<evidence type="ECO:0000256" key="5">
    <source>
        <dbReference type="ARBA" id="ARBA00022692"/>
    </source>
</evidence>
<proteinExistence type="predicted"/>
<keyword evidence="5 8" id="KW-0812">Transmembrane</keyword>
<dbReference type="InterPro" id="IPR038731">
    <property type="entry name" value="RgtA/B/C-like"/>
</dbReference>
<organism evidence="10 11">
    <name type="scientific">Novosphingobium subterraneum</name>
    <dbReference type="NCBI Taxonomy" id="48936"/>
    <lineage>
        <taxon>Bacteria</taxon>
        <taxon>Pseudomonadati</taxon>
        <taxon>Pseudomonadota</taxon>
        <taxon>Alphaproteobacteria</taxon>
        <taxon>Sphingomonadales</taxon>
        <taxon>Sphingomonadaceae</taxon>
        <taxon>Novosphingobium</taxon>
    </lineage>
</organism>
<dbReference type="AlphaFoldDB" id="A0A0B8ZRH3"/>
<comment type="caution">
    <text evidence="10">The sequence shown here is derived from an EMBL/GenBank/DDBJ whole genome shotgun (WGS) entry which is preliminary data.</text>
</comment>
<protein>
    <recommendedName>
        <fullName evidence="9">Glycosyltransferase RgtA/B/C/D-like domain-containing protein</fullName>
    </recommendedName>
</protein>
<gene>
    <name evidence="10" type="ORF">NJ75_00875</name>
</gene>
<keyword evidence="3" id="KW-0328">Glycosyltransferase</keyword>
<name>A0A0B8ZRH3_9SPHN</name>
<feature type="transmembrane region" description="Helical" evidence="8">
    <location>
        <begin position="361"/>
        <end position="379"/>
    </location>
</feature>
<feature type="transmembrane region" description="Helical" evidence="8">
    <location>
        <begin position="306"/>
        <end position="325"/>
    </location>
</feature>